<feature type="binding site" evidence="13">
    <location>
        <position position="41"/>
    </location>
    <ligand>
        <name>substrate</name>
    </ligand>
</feature>
<evidence type="ECO:0000256" key="8">
    <source>
        <dbReference type="ARBA" id="ARBA00022679"/>
    </source>
</evidence>
<comment type="caution">
    <text evidence="13">Lacks conserved residue(s) required for the propagation of feature annotation.</text>
</comment>
<comment type="pathway">
    <text evidence="3 13">Carbohydrate degradation; glycolysis; pyruvate from D-glyceraldehyde 3-phosphate: step 2/5.</text>
</comment>
<feature type="binding site" evidence="14">
    <location>
        <position position="159"/>
    </location>
    <ligand>
        <name>(2R)-3-phosphoglycerate</name>
        <dbReference type="ChEBI" id="CHEBI:58272"/>
    </ligand>
</feature>
<accession>A0A520KVA7</accession>
<dbReference type="FunFam" id="3.40.50.1260:FF:000006">
    <property type="entry name" value="Phosphoglycerate kinase"/>
    <property type="match status" value="1"/>
</dbReference>
<comment type="catalytic activity">
    <reaction evidence="1 13 16">
        <text>(2R)-3-phosphoglycerate + ATP = (2R)-3-phospho-glyceroyl phosphate + ADP</text>
        <dbReference type="Rhea" id="RHEA:14801"/>
        <dbReference type="ChEBI" id="CHEBI:30616"/>
        <dbReference type="ChEBI" id="CHEBI:57604"/>
        <dbReference type="ChEBI" id="CHEBI:58272"/>
        <dbReference type="ChEBI" id="CHEBI:456216"/>
        <dbReference type="EC" id="2.7.2.3"/>
    </reaction>
</comment>
<comment type="similarity">
    <text evidence="4 13 16">Belongs to the phosphoglycerate kinase family.</text>
</comment>
<keyword evidence="9 13" id="KW-0547">Nucleotide-binding</keyword>
<protein>
    <recommendedName>
        <fullName evidence="6 13">Phosphoglycerate kinase</fullName>
        <ecNumber evidence="5 13">2.7.2.3</ecNumber>
    </recommendedName>
</protein>
<dbReference type="PRINTS" id="PR00477">
    <property type="entry name" value="PHGLYCKINASE"/>
</dbReference>
<dbReference type="GO" id="GO:0006096">
    <property type="term" value="P:glycolytic process"/>
    <property type="evidence" value="ECO:0007669"/>
    <property type="project" value="UniProtKB-UniRule"/>
</dbReference>
<dbReference type="PANTHER" id="PTHR11406:SF23">
    <property type="entry name" value="PHOSPHOGLYCERATE KINASE 1, CHLOROPLASTIC-RELATED"/>
    <property type="match status" value="1"/>
</dbReference>
<keyword evidence="11 13" id="KW-0067">ATP-binding</keyword>
<dbReference type="InterPro" id="IPR015911">
    <property type="entry name" value="Phosphoglycerate_kinase_CS"/>
</dbReference>
<keyword evidence="8 13" id="KW-0808">Transferase</keyword>
<comment type="subcellular location">
    <subcellularLocation>
        <location evidence="2 13">Cytoplasm</location>
    </subcellularLocation>
</comment>
<evidence type="ECO:0000256" key="7">
    <source>
        <dbReference type="ARBA" id="ARBA00022490"/>
    </source>
</evidence>
<evidence type="ECO:0000313" key="18">
    <source>
        <dbReference type="Proteomes" id="UP000317158"/>
    </source>
</evidence>
<evidence type="ECO:0000256" key="15">
    <source>
        <dbReference type="PIRSR" id="PIRSR000724-2"/>
    </source>
</evidence>
<proteinExistence type="inferred from homology"/>
<evidence type="ECO:0000256" key="4">
    <source>
        <dbReference type="ARBA" id="ARBA00008982"/>
    </source>
</evidence>
<dbReference type="UniPathway" id="UPA00109">
    <property type="reaction ID" value="UER00185"/>
</dbReference>
<feature type="binding site" evidence="14">
    <location>
        <position position="119"/>
    </location>
    <ligand>
        <name>(2R)-3-phosphoglycerate</name>
        <dbReference type="ChEBI" id="CHEBI:58272"/>
    </ligand>
</feature>
<feature type="binding site" evidence="13 15">
    <location>
        <position position="333"/>
    </location>
    <ligand>
        <name>ATP</name>
        <dbReference type="ChEBI" id="CHEBI:30616"/>
    </ligand>
</feature>
<evidence type="ECO:0000256" key="2">
    <source>
        <dbReference type="ARBA" id="ARBA00004496"/>
    </source>
</evidence>
<dbReference type="PROSITE" id="PS00111">
    <property type="entry name" value="PGLYCERATE_KINASE"/>
    <property type="match status" value="1"/>
</dbReference>
<evidence type="ECO:0000256" key="5">
    <source>
        <dbReference type="ARBA" id="ARBA00013061"/>
    </source>
</evidence>
<feature type="binding site" evidence="13">
    <location>
        <position position="159"/>
    </location>
    <ligand>
        <name>substrate</name>
    </ligand>
</feature>
<reference evidence="17 18" key="1">
    <citation type="journal article" date="2019" name="Nat. Microbiol.">
        <title>Wide diversity of methane and short-chain alkane metabolisms in uncultured archaea.</title>
        <authorList>
            <person name="Borrel G."/>
            <person name="Adam P.S."/>
            <person name="McKay L.J."/>
            <person name="Chen L.X."/>
            <person name="Sierra-Garcia I.N."/>
            <person name="Sieber C.M."/>
            <person name="Letourneur Q."/>
            <person name="Ghozlane A."/>
            <person name="Andersen G.L."/>
            <person name="Li W.J."/>
            <person name="Hallam S.J."/>
            <person name="Muyzer G."/>
            <person name="de Oliveira V.M."/>
            <person name="Inskeep W.P."/>
            <person name="Banfield J.F."/>
            <person name="Gribaldo S."/>
        </authorList>
    </citation>
    <scope>NUCLEOTIDE SEQUENCE [LARGE SCALE GENOMIC DNA]</scope>
    <source>
        <strain evidence="17">NM1a</strain>
    </source>
</reference>
<feature type="binding site" evidence="13">
    <location>
        <begin position="358"/>
        <end position="361"/>
    </location>
    <ligand>
        <name>ATP</name>
        <dbReference type="ChEBI" id="CHEBI:30616"/>
    </ligand>
</feature>
<evidence type="ECO:0000256" key="1">
    <source>
        <dbReference type="ARBA" id="ARBA00000642"/>
    </source>
</evidence>
<feature type="binding site" evidence="14">
    <location>
        <position position="41"/>
    </location>
    <ligand>
        <name>(2R)-3-phosphoglycerate</name>
        <dbReference type="ChEBI" id="CHEBI:58272"/>
    </ligand>
</feature>
<dbReference type="GO" id="GO:0006094">
    <property type="term" value="P:gluconeogenesis"/>
    <property type="evidence" value="ECO:0007669"/>
    <property type="project" value="TreeGrafter"/>
</dbReference>
<dbReference type="GO" id="GO:0005524">
    <property type="term" value="F:ATP binding"/>
    <property type="evidence" value="ECO:0007669"/>
    <property type="project" value="UniProtKB-KW"/>
</dbReference>
<dbReference type="Pfam" id="PF00162">
    <property type="entry name" value="PGK"/>
    <property type="match status" value="1"/>
</dbReference>
<keyword evidence="7 13" id="KW-0963">Cytoplasm</keyword>
<keyword evidence="12 13" id="KW-0324">Glycolysis</keyword>
<dbReference type="SUPFAM" id="SSF53748">
    <property type="entry name" value="Phosphoglycerate kinase"/>
    <property type="match status" value="1"/>
</dbReference>
<evidence type="ECO:0000256" key="13">
    <source>
        <dbReference type="HAMAP-Rule" id="MF_00145"/>
    </source>
</evidence>
<evidence type="ECO:0000256" key="6">
    <source>
        <dbReference type="ARBA" id="ARBA00016471"/>
    </source>
</evidence>
<feature type="binding site" evidence="13 14">
    <location>
        <begin position="24"/>
        <end position="26"/>
    </location>
    <ligand>
        <name>substrate</name>
    </ligand>
</feature>
<dbReference type="InterPro" id="IPR001576">
    <property type="entry name" value="Phosphoglycerate_kinase"/>
</dbReference>
<dbReference type="GO" id="GO:0005829">
    <property type="term" value="C:cytosol"/>
    <property type="evidence" value="ECO:0007669"/>
    <property type="project" value="TreeGrafter"/>
</dbReference>
<evidence type="ECO:0000256" key="3">
    <source>
        <dbReference type="ARBA" id="ARBA00004838"/>
    </source>
</evidence>
<dbReference type="HAMAP" id="MF_00145">
    <property type="entry name" value="Phosphoglyc_kinase"/>
    <property type="match status" value="1"/>
</dbReference>
<feature type="binding site" evidence="13">
    <location>
        <position position="119"/>
    </location>
    <ligand>
        <name>substrate</name>
    </ligand>
</feature>
<evidence type="ECO:0000313" key="17">
    <source>
        <dbReference type="EMBL" id="RZN65641.1"/>
    </source>
</evidence>
<evidence type="ECO:0000256" key="10">
    <source>
        <dbReference type="ARBA" id="ARBA00022777"/>
    </source>
</evidence>
<dbReference type="FunFam" id="3.40.50.1260:FF:000012">
    <property type="entry name" value="Phosphoglycerate kinase"/>
    <property type="match status" value="1"/>
</dbReference>
<dbReference type="Proteomes" id="UP000317158">
    <property type="component" value="Unassembled WGS sequence"/>
</dbReference>
<keyword evidence="10 13" id="KW-0418">Kinase</keyword>
<dbReference type="PIRSF" id="PIRSF000724">
    <property type="entry name" value="Pgk"/>
    <property type="match status" value="1"/>
</dbReference>
<comment type="subunit">
    <text evidence="13">Monomer.</text>
</comment>
<sequence>MNSRPYYTLDDLNTDNKVVLLRIDINSPLNPETGEILDDTRFKSHKKTIYALDDSKVVLLAHQSRPAKKDFTTLKSHKNKLEEVLNRPIGYVEDIIGKYAREKIKKMENGDIILLENVRFLSEEVIDMSPEMMTQTIFVKTLSNLADLYINDAFAASHRAQPSIVGFPLVMPSSAGLLMEKEINELSLALNNNSSPATFVFGGNKVSDTLKVIKNILNGKKVDKILLVGLVANFFLFSKGIDIGEQNIENLKREGVLEYKDEAKKILKENPDKIILPVDLAVKKDGKREDIDIVSLPTKYPICDIGIETFVKFSKLIKESEIVIINGPAGIFEEKEFSYGTYEILRAAGEAKHSIIGGGHTASVAHMLNLEKKVSHISTGGGASIEFLSGEKLPGIEALEKSKTRFKIPDIEL</sequence>
<comment type="caution">
    <text evidence="17">The sequence shown here is derived from an EMBL/GenBank/DDBJ whole genome shotgun (WGS) entry which is preliminary data.</text>
</comment>
<dbReference type="EC" id="2.7.2.3" evidence="5 13"/>
<dbReference type="InterPro" id="IPR036043">
    <property type="entry name" value="Phosphoglycerate_kinase_sf"/>
</dbReference>
<gene>
    <name evidence="13" type="primary">pgk</name>
    <name evidence="17" type="ORF">EF806_00195</name>
</gene>
<dbReference type="PANTHER" id="PTHR11406">
    <property type="entry name" value="PHOSPHOGLYCERATE KINASE"/>
    <property type="match status" value="1"/>
</dbReference>
<dbReference type="GO" id="GO:0043531">
    <property type="term" value="F:ADP binding"/>
    <property type="evidence" value="ECO:0007669"/>
    <property type="project" value="TreeGrafter"/>
</dbReference>
<evidence type="ECO:0000256" key="11">
    <source>
        <dbReference type="ARBA" id="ARBA00022840"/>
    </source>
</evidence>
<dbReference type="EMBL" id="RXIF01000001">
    <property type="protein sequence ID" value="RZN65641.1"/>
    <property type="molecule type" value="Genomic_DNA"/>
</dbReference>
<dbReference type="Gene3D" id="3.40.50.1260">
    <property type="entry name" value="Phosphoglycerate kinase, N-terminal domain"/>
    <property type="match status" value="2"/>
</dbReference>
<dbReference type="GO" id="GO:0004618">
    <property type="term" value="F:phosphoglycerate kinase activity"/>
    <property type="evidence" value="ECO:0007669"/>
    <property type="project" value="UniProtKB-UniRule"/>
</dbReference>
<evidence type="ECO:0000256" key="9">
    <source>
        <dbReference type="ARBA" id="ARBA00022741"/>
    </source>
</evidence>
<name>A0A520KVA7_METT2</name>
<feature type="binding site" evidence="13 14">
    <location>
        <begin position="62"/>
        <end position="65"/>
    </location>
    <ligand>
        <name>substrate</name>
    </ligand>
</feature>
<evidence type="ECO:0000256" key="16">
    <source>
        <dbReference type="RuleBase" id="RU000532"/>
    </source>
</evidence>
<dbReference type="InterPro" id="IPR015824">
    <property type="entry name" value="Phosphoglycerate_kinase_N"/>
</dbReference>
<dbReference type="AlphaFoldDB" id="A0A520KVA7"/>
<evidence type="ECO:0000256" key="12">
    <source>
        <dbReference type="ARBA" id="ARBA00023152"/>
    </source>
</evidence>
<organism evidence="17 18">
    <name type="scientific">Methanoliparum thermophilum</name>
    <dbReference type="NCBI Taxonomy" id="2491083"/>
    <lineage>
        <taxon>Archaea</taxon>
        <taxon>Methanobacteriati</taxon>
        <taxon>Methanobacteriota</taxon>
        <taxon>Candidatus Methanoliparia</taxon>
        <taxon>Candidatus Methanoliparales</taxon>
        <taxon>Candidatus Methanoliparaceae</taxon>
        <taxon>Candidatus Methanoliparum</taxon>
    </lineage>
</organism>
<evidence type="ECO:0000256" key="14">
    <source>
        <dbReference type="PIRSR" id="PIRSR000724-1"/>
    </source>
</evidence>